<dbReference type="InterPro" id="IPR006652">
    <property type="entry name" value="Kelch_1"/>
</dbReference>
<gene>
    <name evidence="4" type="ORF">pdam_00017233</name>
</gene>
<dbReference type="InterPro" id="IPR000210">
    <property type="entry name" value="BTB/POZ_dom"/>
</dbReference>
<name>A0A3M6UWI0_POCDA</name>
<dbReference type="PANTHER" id="PTHR24412:SF497">
    <property type="entry name" value="KELCH-LIKE PROTEIN 18"/>
    <property type="match status" value="1"/>
</dbReference>
<dbReference type="InterPro" id="IPR015915">
    <property type="entry name" value="Kelch-typ_b-propeller"/>
</dbReference>
<keyword evidence="1" id="KW-0880">Kelch repeat</keyword>
<dbReference type="Gene3D" id="1.25.40.420">
    <property type="match status" value="2"/>
</dbReference>
<dbReference type="Pfam" id="PF01344">
    <property type="entry name" value="Kelch_1"/>
    <property type="match status" value="4"/>
</dbReference>
<dbReference type="InterPro" id="IPR011705">
    <property type="entry name" value="BACK"/>
</dbReference>
<evidence type="ECO:0000313" key="5">
    <source>
        <dbReference type="Proteomes" id="UP000275408"/>
    </source>
</evidence>
<dbReference type="PROSITE" id="PS50097">
    <property type="entry name" value="BTB"/>
    <property type="match status" value="2"/>
</dbReference>
<dbReference type="SUPFAM" id="SSF54695">
    <property type="entry name" value="POZ domain"/>
    <property type="match status" value="2"/>
</dbReference>
<dbReference type="InterPro" id="IPR011333">
    <property type="entry name" value="SKP1/BTB/POZ_sf"/>
</dbReference>
<dbReference type="Proteomes" id="UP000275408">
    <property type="component" value="Unassembled WGS sequence"/>
</dbReference>
<dbReference type="CDD" id="cd18186">
    <property type="entry name" value="BTB_POZ_ZBTB_KLHL-like"/>
    <property type="match status" value="1"/>
</dbReference>
<sequence>MEDIQPISAAEQASFCVELMKRLNIERKQDYLCDITLVSKDNRELKAHRNVLSAASPFFSKLLQSDMKENQEGIVRFEEISGSVIEDVLQFIYTGTVEVTQENSKELIAAGNYLIIPGLKTASGRFLEREMSHINCISTFYLAEKYDCDELITNSRRFILENIVSVAKLDEFLHLEAKEIERWISSDDITVKEEADVFEIILDWVNHRKSERKTAFEELFRHVRLRFLSRDYLEDVVTNELVRENLACVKLVMDAAMKIATFADEDHLPQSPRKGLETRVIVARGGKYTFCYIPEEDQWKRLPDGTAELKASTSKMIKFRDQLFTFTKSQGSERYDPIFNDWSALKSHVDSCDVAVIKGEIYAVQVNATDQSTAVIKYNVELCRWETVDLSFAQDCRVYTCVVAAGRHLYMIGGWKSTETFFAKCNRFDTVEKKWEEIADMQEERGRVLERKMSYANCISTFYLAEKYECDELITNSRLYIHENIVTVAKLDEFLQLEAKEIEKWISSDEITVKEEADVFKIVLDWVNHRKSERKTAFEELFRHVRLSFLSRDCLEDVVTNELVRESFTCVKLVMDATVQMATFVDEDDILQSPRICLYTRVIVARGGMYTYCYLPEEDLWKRLPDGLKEQNASSTRMIKFRGQLFTFTNDQNSEIYDPVFDVWSELNLSANSAKVAVLKGEIYAVEVDNFCRKTSTKRYNVTQYAWETIHSYHEQCRLDACVIAAGDHLYAFGGNIPHSSEYVAIAERFDTLENKWERIADMLEGRRCAFGVASREKIFVAGGENMTGRLKTCEMYNTLTNEWQLVANLKVPRCYGSMVCLDGKLYVLGGEIPRCYGSMVCLNGKLYVLGGESHYTRSELSVECFDPANDQWIQETTIPVTNIDPENNDIFTGSVLKLSRELLDKLMIVEQKLKAHRNILSAASPFFCKLLQSDMKENREGVVRFEEISGSIMEDVLEFIYTGTVEVTSENAKELIAAAW</sequence>
<dbReference type="SMART" id="SM00612">
    <property type="entry name" value="Kelch"/>
    <property type="match status" value="4"/>
</dbReference>
<keyword evidence="5" id="KW-1185">Reference proteome</keyword>
<dbReference type="FunFam" id="1.25.40.420:FF:000001">
    <property type="entry name" value="Kelch-like family member 12"/>
    <property type="match status" value="2"/>
</dbReference>
<dbReference type="SMART" id="SM00875">
    <property type="entry name" value="BACK"/>
    <property type="match status" value="2"/>
</dbReference>
<feature type="domain" description="BTB" evidence="3">
    <location>
        <begin position="33"/>
        <end position="101"/>
    </location>
</feature>
<dbReference type="Pfam" id="PF07707">
    <property type="entry name" value="BACK"/>
    <property type="match status" value="2"/>
</dbReference>
<evidence type="ECO:0000256" key="1">
    <source>
        <dbReference type="ARBA" id="ARBA00022441"/>
    </source>
</evidence>
<accession>A0A3M6UWI0</accession>
<dbReference type="SMART" id="SM00225">
    <property type="entry name" value="BTB"/>
    <property type="match status" value="2"/>
</dbReference>
<dbReference type="OrthoDB" id="5987714at2759"/>
<dbReference type="AlphaFoldDB" id="A0A3M6UWI0"/>
<protein>
    <recommendedName>
        <fullName evidence="3">BTB domain-containing protein</fullName>
    </recommendedName>
</protein>
<organism evidence="4 5">
    <name type="scientific">Pocillopora damicornis</name>
    <name type="common">Cauliflower coral</name>
    <name type="synonym">Millepora damicornis</name>
    <dbReference type="NCBI Taxonomy" id="46731"/>
    <lineage>
        <taxon>Eukaryota</taxon>
        <taxon>Metazoa</taxon>
        <taxon>Cnidaria</taxon>
        <taxon>Anthozoa</taxon>
        <taxon>Hexacorallia</taxon>
        <taxon>Scleractinia</taxon>
        <taxon>Astrocoeniina</taxon>
        <taxon>Pocilloporidae</taxon>
        <taxon>Pocillopora</taxon>
    </lineage>
</organism>
<dbReference type="Gene3D" id="3.30.710.10">
    <property type="entry name" value="Potassium Channel Kv1.1, Chain A"/>
    <property type="match status" value="2"/>
</dbReference>
<dbReference type="Pfam" id="PF00651">
    <property type="entry name" value="BTB"/>
    <property type="match status" value="2"/>
</dbReference>
<dbReference type="Gene3D" id="2.130.10.80">
    <property type="entry name" value="Galactose oxidase/kelch, beta-propeller"/>
    <property type="match status" value="1"/>
</dbReference>
<comment type="caution">
    <text evidence="4">The sequence shown here is derived from an EMBL/GenBank/DDBJ whole genome shotgun (WGS) entry which is preliminary data.</text>
</comment>
<keyword evidence="2" id="KW-0677">Repeat</keyword>
<dbReference type="Gene3D" id="2.120.10.80">
    <property type="entry name" value="Kelch-type beta propeller"/>
    <property type="match status" value="2"/>
</dbReference>
<feature type="domain" description="BTB" evidence="3">
    <location>
        <begin position="893"/>
        <end position="970"/>
    </location>
</feature>
<dbReference type="EMBL" id="RCHS01000554">
    <property type="protein sequence ID" value="RMX57995.1"/>
    <property type="molecule type" value="Genomic_DNA"/>
</dbReference>
<evidence type="ECO:0000256" key="2">
    <source>
        <dbReference type="ARBA" id="ARBA00022737"/>
    </source>
</evidence>
<reference evidence="4 5" key="1">
    <citation type="journal article" date="2018" name="Sci. Rep.">
        <title>Comparative analysis of the Pocillopora damicornis genome highlights role of immune system in coral evolution.</title>
        <authorList>
            <person name="Cunning R."/>
            <person name="Bay R.A."/>
            <person name="Gillette P."/>
            <person name="Baker A.C."/>
            <person name="Traylor-Knowles N."/>
        </authorList>
    </citation>
    <scope>NUCLEOTIDE SEQUENCE [LARGE SCALE GENOMIC DNA]</scope>
    <source>
        <strain evidence="4">RSMAS</strain>
        <tissue evidence="4">Whole animal</tissue>
    </source>
</reference>
<dbReference type="STRING" id="46731.A0A3M6UWI0"/>
<evidence type="ECO:0000313" key="4">
    <source>
        <dbReference type="EMBL" id="RMX57995.1"/>
    </source>
</evidence>
<dbReference type="PANTHER" id="PTHR24412">
    <property type="entry name" value="KELCH PROTEIN"/>
    <property type="match status" value="1"/>
</dbReference>
<dbReference type="InterPro" id="IPR037293">
    <property type="entry name" value="Gal_Oxidase_central_sf"/>
</dbReference>
<dbReference type="SUPFAM" id="SSF117281">
    <property type="entry name" value="Kelch motif"/>
    <property type="match status" value="2"/>
</dbReference>
<proteinExistence type="predicted"/>
<evidence type="ECO:0000259" key="3">
    <source>
        <dbReference type="PROSITE" id="PS50097"/>
    </source>
</evidence>